<dbReference type="Pfam" id="PF06832">
    <property type="entry name" value="BiPBP_C"/>
    <property type="match status" value="1"/>
</dbReference>
<dbReference type="Pfam" id="PF00912">
    <property type="entry name" value="Transgly"/>
    <property type="match status" value="1"/>
</dbReference>
<protein>
    <recommendedName>
        <fullName evidence="10">peptidoglycan glycosyltransferase</fullName>
        <ecNumber evidence="10">2.4.99.28</ecNumber>
    </recommendedName>
</protein>
<comment type="catalytic activity">
    <reaction evidence="11">
        <text>[GlcNAc-(1-&gt;4)-Mur2Ac(oyl-L-Ala-gamma-D-Glu-L-Lys-D-Ala-D-Ala)](n)-di-trans,octa-cis-undecaprenyl diphosphate + beta-D-GlcNAc-(1-&gt;4)-Mur2Ac(oyl-L-Ala-gamma-D-Glu-L-Lys-D-Ala-D-Ala)-di-trans,octa-cis-undecaprenyl diphosphate = [GlcNAc-(1-&gt;4)-Mur2Ac(oyl-L-Ala-gamma-D-Glu-L-Lys-D-Ala-D-Ala)](n+1)-di-trans,octa-cis-undecaprenyl diphosphate + di-trans,octa-cis-undecaprenyl diphosphate + H(+)</text>
        <dbReference type="Rhea" id="RHEA:23708"/>
        <dbReference type="Rhea" id="RHEA-COMP:9602"/>
        <dbReference type="Rhea" id="RHEA-COMP:9603"/>
        <dbReference type="ChEBI" id="CHEBI:15378"/>
        <dbReference type="ChEBI" id="CHEBI:58405"/>
        <dbReference type="ChEBI" id="CHEBI:60033"/>
        <dbReference type="ChEBI" id="CHEBI:78435"/>
        <dbReference type="EC" id="2.4.99.28"/>
    </reaction>
</comment>
<dbReference type="GO" id="GO:0006508">
    <property type="term" value="P:proteolysis"/>
    <property type="evidence" value="ECO:0007669"/>
    <property type="project" value="UniProtKB-KW"/>
</dbReference>
<dbReference type="SUPFAM" id="SSF53955">
    <property type="entry name" value="Lysozyme-like"/>
    <property type="match status" value="1"/>
</dbReference>
<evidence type="ECO:0000256" key="2">
    <source>
        <dbReference type="ARBA" id="ARBA00007090"/>
    </source>
</evidence>
<dbReference type="eggNOG" id="COG4953">
    <property type="taxonomic scope" value="Bacteria"/>
</dbReference>
<evidence type="ECO:0000313" key="15">
    <source>
        <dbReference type="EMBL" id="EGV31999.1"/>
    </source>
</evidence>
<dbReference type="Gene3D" id="3.40.710.10">
    <property type="entry name" value="DD-peptidase/beta-lactamase superfamily"/>
    <property type="match status" value="1"/>
</dbReference>
<dbReference type="AlphaFoldDB" id="G2DZW0"/>
<dbReference type="InterPro" id="IPR001264">
    <property type="entry name" value="Glyco_trans_51"/>
</dbReference>
<keyword evidence="4" id="KW-0121">Carboxypeptidase</keyword>
<dbReference type="PANTHER" id="PTHR32282:SF15">
    <property type="entry name" value="PENICILLIN-BINDING PROTEIN 1C"/>
    <property type="match status" value="1"/>
</dbReference>
<dbReference type="EMBL" id="AFWT01000009">
    <property type="protein sequence ID" value="EGV31999.1"/>
    <property type="molecule type" value="Genomic_DNA"/>
</dbReference>
<dbReference type="Proteomes" id="UP000004200">
    <property type="component" value="Unassembled WGS sequence"/>
</dbReference>
<dbReference type="STRING" id="765913.ThidrDRAFT_1573"/>
<dbReference type="InterPro" id="IPR009647">
    <property type="entry name" value="PBP_C"/>
</dbReference>
<dbReference type="Pfam" id="PF00905">
    <property type="entry name" value="Transpeptidase"/>
    <property type="match status" value="1"/>
</dbReference>
<keyword evidence="7 15" id="KW-0808">Transferase</keyword>
<dbReference type="PANTHER" id="PTHR32282">
    <property type="entry name" value="BINDING PROTEIN TRANSPEPTIDASE, PUTATIVE-RELATED"/>
    <property type="match status" value="1"/>
</dbReference>
<dbReference type="InterPro" id="IPR050396">
    <property type="entry name" value="Glycosyltr_51/Transpeptidase"/>
</dbReference>
<evidence type="ECO:0000256" key="7">
    <source>
        <dbReference type="ARBA" id="ARBA00022679"/>
    </source>
</evidence>
<dbReference type="PATRIC" id="fig|765913.3.peg.1597"/>
<keyword evidence="8" id="KW-0378">Hydrolase</keyword>
<proteinExistence type="inferred from homology"/>
<dbReference type="GO" id="GO:0008658">
    <property type="term" value="F:penicillin binding"/>
    <property type="evidence" value="ECO:0007669"/>
    <property type="project" value="InterPro"/>
</dbReference>
<name>G2DZW0_9GAMM</name>
<feature type="domain" description="Penicillin-binding protein transpeptidase" evidence="12">
    <location>
        <begin position="325"/>
        <end position="556"/>
    </location>
</feature>
<keyword evidence="16" id="KW-1185">Reference proteome</keyword>
<dbReference type="UniPathway" id="UPA00219"/>
<evidence type="ECO:0000259" key="14">
    <source>
        <dbReference type="Pfam" id="PF06832"/>
    </source>
</evidence>
<evidence type="ECO:0000256" key="11">
    <source>
        <dbReference type="ARBA" id="ARBA00049902"/>
    </source>
</evidence>
<evidence type="ECO:0000259" key="13">
    <source>
        <dbReference type="Pfam" id="PF00912"/>
    </source>
</evidence>
<evidence type="ECO:0000256" key="1">
    <source>
        <dbReference type="ARBA" id="ARBA00004752"/>
    </source>
</evidence>
<keyword evidence="9" id="KW-0511">Multifunctional enzyme</keyword>
<dbReference type="InterPro" id="IPR023346">
    <property type="entry name" value="Lysozyme-like_dom_sf"/>
</dbReference>
<accession>G2DZW0</accession>
<dbReference type="GO" id="GO:0009252">
    <property type="term" value="P:peptidoglycan biosynthetic process"/>
    <property type="evidence" value="ECO:0007669"/>
    <property type="project" value="UniProtKB-UniPathway"/>
</dbReference>
<keyword evidence="6 15" id="KW-0328">Glycosyltransferase</keyword>
<feature type="domain" description="Penicillin-binding C-terminal" evidence="14">
    <location>
        <begin position="634"/>
        <end position="714"/>
    </location>
</feature>
<evidence type="ECO:0000259" key="12">
    <source>
        <dbReference type="Pfam" id="PF00905"/>
    </source>
</evidence>
<dbReference type="GO" id="GO:0030288">
    <property type="term" value="C:outer membrane-bounded periplasmic space"/>
    <property type="evidence" value="ECO:0007669"/>
    <property type="project" value="TreeGrafter"/>
</dbReference>
<feature type="domain" description="Glycosyl transferase family 51" evidence="13">
    <location>
        <begin position="80"/>
        <end position="247"/>
    </location>
</feature>
<dbReference type="InterPro" id="IPR012338">
    <property type="entry name" value="Beta-lactam/transpept-like"/>
</dbReference>
<keyword evidence="5" id="KW-0645">Protease</keyword>
<evidence type="ECO:0000256" key="5">
    <source>
        <dbReference type="ARBA" id="ARBA00022670"/>
    </source>
</evidence>
<sequence length="719" mass="77556">MGGNGWRGSARSVGSRRGSRAGFLPGRLLAALLAATLLLPGVGHGVGMLLDRIVIPDTEPRTSALILDREERLLRPFTVEEGRWRLPVTLDSLDPGYLAMLMEVEDRRFLRHAGVDLRALLRAAWQWLSRGRIVSGGSTLTMQLARLLDGQGTRQLSGKLSQILTALALERHLDKDAILRTYLTLAPYGGNIEGVRAASLAWFGKEPRRLSAAESALLVALPQAPEARRPDRDPDAARRARDRILVRAQRSGLIDRIALSAALREPVPTRRRPFPVHAAHLAWHEHRLHPELATQRLAIDTEIQSRLERLAEERAHLLGPKVSLAILVADHTNGDVIASVGSADPFDDARHGFIDMTRAVRSPGSTLKPLIYGLAFEDGIAHPESLIEDRPTGFSGYVPTNFDRAFQGTVTVRRALQLSLNVPAVRLLDAVGPARLVARMRRAGAKLRLPDLSPPGLAIGLGGVGVTLRDLVRLYAALARGGRAVDLRENLTPGVELSGDASRSVRGNPPVLDERAAWTVASILQGVPTPSRTQADGIAFKTGTSYGYRDAWAVGFDGRWVVGVWTGRPDGAPVPGLIGIEAAAPVLIDVFARLGPRVPLRSAPPGILRVSGSGELPPPLKRVRDSRNAGMGATENVLEIVYPPAGARIALDLDSEEQAKLALKVRGGVPPFTWFVNGSPVVREPFARMVLWRPDGAGYTALSVVDGHGASARATVFLE</sequence>
<dbReference type="SUPFAM" id="SSF56601">
    <property type="entry name" value="beta-lactamase/transpeptidase-like"/>
    <property type="match status" value="1"/>
</dbReference>
<comment type="caution">
    <text evidence="15">The sequence shown here is derived from an EMBL/GenBank/DDBJ whole genome shotgun (WGS) entry which is preliminary data.</text>
</comment>
<dbReference type="InterPro" id="IPR011815">
    <property type="entry name" value="PBP_1c"/>
</dbReference>
<evidence type="ECO:0000256" key="10">
    <source>
        <dbReference type="ARBA" id="ARBA00044770"/>
    </source>
</evidence>
<evidence type="ECO:0000256" key="9">
    <source>
        <dbReference type="ARBA" id="ARBA00023268"/>
    </source>
</evidence>
<gene>
    <name evidence="15" type="ORF">ThidrDRAFT_1573</name>
</gene>
<comment type="similarity">
    <text evidence="3">In the N-terminal section; belongs to the glycosyltransferase 51 family.</text>
</comment>
<dbReference type="EC" id="2.4.99.28" evidence="10"/>
<dbReference type="InterPro" id="IPR036950">
    <property type="entry name" value="PBP_transglycosylase"/>
</dbReference>
<dbReference type="InterPro" id="IPR001460">
    <property type="entry name" value="PCN-bd_Tpept"/>
</dbReference>
<dbReference type="GO" id="GO:0004180">
    <property type="term" value="F:carboxypeptidase activity"/>
    <property type="evidence" value="ECO:0007669"/>
    <property type="project" value="UniProtKB-KW"/>
</dbReference>
<comment type="similarity">
    <text evidence="2">In the C-terminal section; belongs to the transpeptidase family.</text>
</comment>
<evidence type="ECO:0000256" key="8">
    <source>
        <dbReference type="ARBA" id="ARBA00022801"/>
    </source>
</evidence>
<comment type="pathway">
    <text evidence="1">Cell wall biogenesis; peptidoglycan biosynthesis.</text>
</comment>
<dbReference type="OrthoDB" id="9766909at2"/>
<dbReference type="GO" id="GO:0008955">
    <property type="term" value="F:peptidoglycan glycosyltransferase activity"/>
    <property type="evidence" value="ECO:0007669"/>
    <property type="project" value="UniProtKB-EC"/>
</dbReference>
<organism evidence="15 16">
    <name type="scientific">Thiorhodococcus drewsii AZ1</name>
    <dbReference type="NCBI Taxonomy" id="765913"/>
    <lineage>
        <taxon>Bacteria</taxon>
        <taxon>Pseudomonadati</taxon>
        <taxon>Pseudomonadota</taxon>
        <taxon>Gammaproteobacteria</taxon>
        <taxon>Chromatiales</taxon>
        <taxon>Chromatiaceae</taxon>
        <taxon>Thiorhodococcus</taxon>
    </lineage>
</organism>
<evidence type="ECO:0000256" key="4">
    <source>
        <dbReference type="ARBA" id="ARBA00022645"/>
    </source>
</evidence>
<reference evidence="15 16" key="1">
    <citation type="submission" date="2011-06" db="EMBL/GenBank/DDBJ databases">
        <title>The draft genome of Thiorhodococcus drewsii AZ1.</title>
        <authorList>
            <consortium name="US DOE Joint Genome Institute (JGI-PGF)"/>
            <person name="Lucas S."/>
            <person name="Han J."/>
            <person name="Lapidus A."/>
            <person name="Cheng J.-F."/>
            <person name="Goodwin L."/>
            <person name="Pitluck S."/>
            <person name="Peters L."/>
            <person name="Land M.L."/>
            <person name="Hauser L."/>
            <person name="Vogl K."/>
            <person name="Liu Z."/>
            <person name="Imhoff J."/>
            <person name="Thiel V."/>
            <person name="Frigaard N.-U."/>
            <person name="Bryant D.A."/>
            <person name="Woyke T.J."/>
        </authorList>
    </citation>
    <scope>NUCLEOTIDE SEQUENCE [LARGE SCALE GENOMIC DNA]</scope>
    <source>
        <strain evidence="15 16">AZ1</strain>
    </source>
</reference>
<dbReference type="NCBIfam" id="TIGR02073">
    <property type="entry name" value="PBP_1c"/>
    <property type="match status" value="1"/>
</dbReference>
<evidence type="ECO:0000256" key="3">
    <source>
        <dbReference type="ARBA" id="ARBA00007739"/>
    </source>
</evidence>
<dbReference type="Gene3D" id="1.10.3810.10">
    <property type="entry name" value="Biosynthetic peptidoglycan transglycosylase-like"/>
    <property type="match status" value="1"/>
</dbReference>
<evidence type="ECO:0000313" key="16">
    <source>
        <dbReference type="Proteomes" id="UP000004200"/>
    </source>
</evidence>
<evidence type="ECO:0000256" key="6">
    <source>
        <dbReference type="ARBA" id="ARBA00022676"/>
    </source>
</evidence>